<dbReference type="AlphaFoldDB" id="A0A0W8FCV5"/>
<dbReference type="Pfam" id="PF01261">
    <property type="entry name" value="AP_endonuc_2"/>
    <property type="match status" value="1"/>
</dbReference>
<evidence type="ECO:0000313" key="2">
    <source>
        <dbReference type="EMBL" id="KUG18708.1"/>
    </source>
</evidence>
<dbReference type="InterPro" id="IPR036237">
    <property type="entry name" value="Xyl_isomerase-like_sf"/>
</dbReference>
<dbReference type="SUPFAM" id="SSF51658">
    <property type="entry name" value="Xylose isomerase-like"/>
    <property type="match status" value="1"/>
</dbReference>
<comment type="caution">
    <text evidence="2">The sequence shown here is derived from an EMBL/GenBank/DDBJ whole genome shotgun (WGS) entry which is preliminary data.</text>
</comment>
<dbReference type="InterPro" id="IPR013022">
    <property type="entry name" value="Xyl_isomerase-like_TIM-brl"/>
</dbReference>
<dbReference type="PANTHER" id="PTHR12110">
    <property type="entry name" value="HYDROXYPYRUVATE ISOMERASE"/>
    <property type="match status" value="1"/>
</dbReference>
<dbReference type="EMBL" id="LNQE01001369">
    <property type="protein sequence ID" value="KUG18708.1"/>
    <property type="molecule type" value="Genomic_DNA"/>
</dbReference>
<proteinExistence type="predicted"/>
<protein>
    <recommendedName>
        <fullName evidence="1">Xylose isomerase-like TIM barrel domain-containing protein</fullName>
    </recommendedName>
</protein>
<dbReference type="PANTHER" id="PTHR12110:SF21">
    <property type="entry name" value="XYLOSE ISOMERASE-LIKE TIM BARREL DOMAIN-CONTAINING PROTEIN"/>
    <property type="match status" value="1"/>
</dbReference>
<dbReference type="Gene3D" id="3.20.20.150">
    <property type="entry name" value="Divalent-metal-dependent TIM barrel enzymes"/>
    <property type="match status" value="1"/>
</dbReference>
<accession>A0A0W8FCV5</accession>
<organism evidence="2">
    <name type="scientific">hydrocarbon metagenome</name>
    <dbReference type="NCBI Taxonomy" id="938273"/>
    <lineage>
        <taxon>unclassified sequences</taxon>
        <taxon>metagenomes</taxon>
        <taxon>ecological metagenomes</taxon>
    </lineage>
</organism>
<sequence>MFSFSSSKLVDRPFDWAYQLEDLGYSGWEIVNEGRQRLTEGNLPEARKIVETTGLVITIHLPYSDLNLASVNQPIWEETVRQMKTCLDLASDFARLAVVHPGHFSPLGMHMPDAAWLQNIKGIQEICDHASNLDMRVAVENMVNMPAILGRRPEEIEGIIETVDRDNLGFIFDVGHANTNGNVEDFLRLKDMMIHIHAHDNHGERDEHLPVGNGTVPWKKVLAALNGYSGRIVTESRSLEEGQRSVKRLKRLLDDTRK</sequence>
<feature type="domain" description="Xylose isomerase-like TIM barrel" evidence="1">
    <location>
        <begin position="19"/>
        <end position="243"/>
    </location>
</feature>
<dbReference type="InterPro" id="IPR050312">
    <property type="entry name" value="IolE/XylAMocC-like"/>
</dbReference>
<reference evidence="2" key="1">
    <citation type="journal article" date="2015" name="Proc. Natl. Acad. Sci. U.S.A.">
        <title>Networks of energetic and metabolic interactions define dynamics in microbial communities.</title>
        <authorList>
            <person name="Embree M."/>
            <person name="Liu J.K."/>
            <person name="Al-Bassam M.M."/>
            <person name="Zengler K."/>
        </authorList>
    </citation>
    <scope>NUCLEOTIDE SEQUENCE</scope>
</reference>
<gene>
    <name evidence="2" type="ORF">ASZ90_011636</name>
</gene>
<name>A0A0W8FCV5_9ZZZZ</name>
<evidence type="ECO:0000259" key="1">
    <source>
        <dbReference type="Pfam" id="PF01261"/>
    </source>
</evidence>